<evidence type="ECO:0000313" key="2">
    <source>
        <dbReference type="Proteomes" id="UP000789570"/>
    </source>
</evidence>
<organism evidence="1 2">
    <name type="scientific">Funneliformis caledonium</name>
    <dbReference type="NCBI Taxonomy" id="1117310"/>
    <lineage>
        <taxon>Eukaryota</taxon>
        <taxon>Fungi</taxon>
        <taxon>Fungi incertae sedis</taxon>
        <taxon>Mucoromycota</taxon>
        <taxon>Glomeromycotina</taxon>
        <taxon>Glomeromycetes</taxon>
        <taxon>Glomerales</taxon>
        <taxon>Glomeraceae</taxon>
        <taxon>Funneliformis</taxon>
    </lineage>
</organism>
<sequence>GTYFSSNYEYLQILCEELNQIERQKLARRYLRNFEAITEEEEIIIEMFKELIDNEQSSFIRNYVAEDTHTIRNITPIILNLSLKIIKELPLKANKMLESSTIAKRRFDSEHLDLISLGKMMTCAIDKSIKDSAYDLVICGMQVIGKYILVLGKSLCDGPPVRRDLLHDINWRVRASKGFHIMGYCLAVLLSLEHNLINNGVTSYQTAIRMNKQSKSSMMIKPMFHSPTK</sequence>
<accession>A0A9N9I1R2</accession>
<dbReference type="EMBL" id="CAJVPQ010009729">
    <property type="protein sequence ID" value="CAG8717460.1"/>
    <property type="molecule type" value="Genomic_DNA"/>
</dbReference>
<keyword evidence="2" id="KW-1185">Reference proteome</keyword>
<proteinExistence type="predicted"/>
<reference evidence="1" key="1">
    <citation type="submission" date="2021-06" db="EMBL/GenBank/DDBJ databases">
        <authorList>
            <person name="Kallberg Y."/>
            <person name="Tangrot J."/>
            <person name="Rosling A."/>
        </authorList>
    </citation>
    <scope>NUCLEOTIDE SEQUENCE</scope>
    <source>
        <strain evidence="1">UK204</strain>
    </source>
</reference>
<dbReference type="AlphaFoldDB" id="A0A9N9I1R2"/>
<comment type="caution">
    <text evidence="1">The sequence shown here is derived from an EMBL/GenBank/DDBJ whole genome shotgun (WGS) entry which is preliminary data.</text>
</comment>
<feature type="non-terminal residue" evidence="1">
    <location>
        <position position="229"/>
    </location>
</feature>
<name>A0A9N9I1R2_9GLOM</name>
<evidence type="ECO:0000313" key="1">
    <source>
        <dbReference type="EMBL" id="CAG8717460.1"/>
    </source>
</evidence>
<feature type="non-terminal residue" evidence="1">
    <location>
        <position position="1"/>
    </location>
</feature>
<protein>
    <submittedName>
        <fullName evidence="1">1268_t:CDS:1</fullName>
    </submittedName>
</protein>
<gene>
    <name evidence="1" type="ORF">FCALED_LOCUS14227</name>
</gene>
<dbReference type="Proteomes" id="UP000789570">
    <property type="component" value="Unassembled WGS sequence"/>
</dbReference>
<dbReference type="OrthoDB" id="2441332at2759"/>